<keyword evidence="2" id="KW-1133">Transmembrane helix</keyword>
<dbReference type="Pfam" id="PF00781">
    <property type="entry name" value="DAGK_cat"/>
    <property type="match status" value="1"/>
</dbReference>
<dbReference type="Gene3D" id="3.40.50.10330">
    <property type="entry name" value="Probable inorganic polyphosphate/atp-NAD kinase, domain 1"/>
    <property type="match status" value="1"/>
</dbReference>
<dbReference type="Proteomes" id="UP000419743">
    <property type="component" value="Unassembled WGS sequence"/>
</dbReference>
<dbReference type="Pfam" id="PF19279">
    <property type="entry name" value="YegS_C"/>
    <property type="match status" value="1"/>
</dbReference>
<dbReference type="InterPro" id="IPR016064">
    <property type="entry name" value="NAD/diacylglycerol_kinase_sf"/>
</dbReference>
<feature type="transmembrane region" description="Helical" evidence="2">
    <location>
        <begin position="6"/>
        <end position="26"/>
    </location>
</feature>
<name>A0A7M4DKN2_9MICO</name>
<sequence>MTWEQVVSVVALVLAVAAVVVGLVLLRRISERSQRVPSLGTGSTEPAGSTAPTGPPAFVVNPIKVTDPRKLRTAVEQVCAEAGLPEPLWYETTVADPGLGQARRALAAGASVVVAAGGDGTVRSVAMALVGTSTPMGLLPLGTGNLLARNLDLPVDGARSLIRTALTGTDHPIDIGWVRPDRLRPAREDDEPGADSDAAIDTALDPGEDEHLFLVMAGVGFDAAMVAGAGDELKARVGWFAYFLAGARHLHGRKVRLRMSVDEEPGQHLRLRSLLFANCGRLPGGIVLLPDAQINDGWLDIAALDTRGGLFGWASLFGQVVGQGLGIRRQLPNSPSTIEFWRGKQVRVLIEEPAHVQVDGDLIGEAVGLRVRVEPAGLYVRTNNVEESGSGATSAPNAAPSN</sequence>
<dbReference type="InterPro" id="IPR001206">
    <property type="entry name" value="Diacylglycerol_kinase_cat_dom"/>
</dbReference>
<dbReference type="AlphaFoldDB" id="A0A7M4DKN2"/>
<dbReference type="GO" id="GO:0019242">
    <property type="term" value="P:methylglyoxal biosynthetic process"/>
    <property type="evidence" value="ECO:0007669"/>
    <property type="project" value="InterPro"/>
</dbReference>
<keyword evidence="4" id="KW-0808">Transferase</keyword>
<keyword evidence="2" id="KW-0472">Membrane</keyword>
<keyword evidence="5" id="KW-1185">Reference proteome</keyword>
<dbReference type="InterPro" id="IPR045540">
    <property type="entry name" value="YegS/DAGK_C"/>
</dbReference>
<evidence type="ECO:0000313" key="4">
    <source>
        <dbReference type="EMBL" id="VZO37723.1"/>
    </source>
</evidence>
<comment type="caution">
    <text evidence="4">The sequence shown here is derived from an EMBL/GenBank/DDBJ whole genome shotgun (WGS) entry which is preliminary data.</text>
</comment>
<feature type="domain" description="DAGKc" evidence="3">
    <location>
        <begin position="52"/>
        <end position="181"/>
    </location>
</feature>
<gene>
    <name evidence="4" type="primary">dagK_2</name>
    <name evidence="4" type="ORF">HALOF300_02695</name>
</gene>
<dbReference type="PANTHER" id="PTHR30492">
    <property type="entry name" value="METHYLGLYOXAL SYNTHASE"/>
    <property type="match status" value="1"/>
</dbReference>
<dbReference type="RefSeq" id="WP_156741428.1">
    <property type="nucleotide sequence ID" value="NZ_CACRYJ010000036.1"/>
</dbReference>
<evidence type="ECO:0000256" key="1">
    <source>
        <dbReference type="SAM" id="MobiDB-lite"/>
    </source>
</evidence>
<accession>A0A7M4DKN2</accession>
<feature type="region of interest" description="Disordered" evidence="1">
    <location>
        <begin position="35"/>
        <end position="57"/>
    </location>
</feature>
<dbReference type="SUPFAM" id="SSF111331">
    <property type="entry name" value="NAD kinase/diacylglycerol kinase-like"/>
    <property type="match status" value="1"/>
</dbReference>
<dbReference type="InterPro" id="IPR004363">
    <property type="entry name" value="Methylgl_synth"/>
</dbReference>
<dbReference type="GO" id="GO:0008929">
    <property type="term" value="F:methylglyoxal synthase activity"/>
    <property type="evidence" value="ECO:0007669"/>
    <property type="project" value="InterPro"/>
</dbReference>
<keyword evidence="4" id="KW-0418">Kinase</keyword>
<reference evidence="4 5" key="1">
    <citation type="submission" date="2019-11" db="EMBL/GenBank/DDBJ databases">
        <authorList>
            <person name="Criscuolo A."/>
        </authorList>
    </citation>
    <scope>NUCLEOTIDE SEQUENCE [LARGE SCALE GENOMIC DNA]</scope>
    <source>
        <strain evidence="4">CIP111667</strain>
    </source>
</reference>
<dbReference type="InterPro" id="IPR017438">
    <property type="entry name" value="ATP-NAD_kinase_N"/>
</dbReference>
<dbReference type="Gene3D" id="2.60.200.40">
    <property type="match status" value="1"/>
</dbReference>
<protein>
    <submittedName>
        <fullName evidence="4">Diacylglycerol kinase</fullName>
        <ecNumber evidence="4">2.7.1.107</ecNumber>
    </submittedName>
</protein>
<dbReference type="EC" id="2.7.1.107" evidence="4"/>
<keyword evidence="2" id="KW-0812">Transmembrane</keyword>
<evidence type="ECO:0000313" key="5">
    <source>
        <dbReference type="Proteomes" id="UP000419743"/>
    </source>
</evidence>
<organism evidence="4 5">
    <name type="scientific">Occultella aeris</name>
    <dbReference type="NCBI Taxonomy" id="2761496"/>
    <lineage>
        <taxon>Bacteria</taxon>
        <taxon>Bacillati</taxon>
        <taxon>Actinomycetota</taxon>
        <taxon>Actinomycetes</taxon>
        <taxon>Micrococcales</taxon>
        <taxon>Ruaniaceae</taxon>
        <taxon>Occultella</taxon>
    </lineage>
</organism>
<proteinExistence type="predicted"/>
<dbReference type="GO" id="GO:0004143">
    <property type="term" value="F:ATP-dependent diacylglycerol kinase activity"/>
    <property type="evidence" value="ECO:0007669"/>
    <property type="project" value="UniProtKB-EC"/>
</dbReference>
<dbReference type="GO" id="GO:0005829">
    <property type="term" value="C:cytosol"/>
    <property type="evidence" value="ECO:0007669"/>
    <property type="project" value="TreeGrafter"/>
</dbReference>
<evidence type="ECO:0000256" key="2">
    <source>
        <dbReference type="SAM" id="Phobius"/>
    </source>
</evidence>
<dbReference type="PROSITE" id="PS50146">
    <property type="entry name" value="DAGK"/>
    <property type="match status" value="1"/>
</dbReference>
<evidence type="ECO:0000259" key="3">
    <source>
        <dbReference type="PROSITE" id="PS50146"/>
    </source>
</evidence>
<dbReference type="EMBL" id="CACRYJ010000036">
    <property type="protein sequence ID" value="VZO37723.1"/>
    <property type="molecule type" value="Genomic_DNA"/>
</dbReference>
<dbReference type="PANTHER" id="PTHR30492:SF0">
    <property type="entry name" value="METHYLGLYOXAL SYNTHASE"/>
    <property type="match status" value="1"/>
</dbReference>